<accession>A0A843VG30</accession>
<gene>
    <name evidence="1" type="ORF">Taro_023973</name>
</gene>
<keyword evidence="2" id="KW-1185">Reference proteome</keyword>
<proteinExistence type="predicted"/>
<organism evidence="1 2">
    <name type="scientific">Colocasia esculenta</name>
    <name type="common">Wild taro</name>
    <name type="synonym">Arum esculentum</name>
    <dbReference type="NCBI Taxonomy" id="4460"/>
    <lineage>
        <taxon>Eukaryota</taxon>
        <taxon>Viridiplantae</taxon>
        <taxon>Streptophyta</taxon>
        <taxon>Embryophyta</taxon>
        <taxon>Tracheophyta</taxon>
        <taxon>Spermatophyta</taxon>
        <taxon>Magnoliopsida</taxon>
        <taxon>Liliopsida</taxon>
        <taxon>Araceae</taxon>
        <taxon>Aroideae</taxon>
        <taxon>Colocasieae</taxon>
        <taxon>Colocasia</taxon>
    </lineage>
</organism>
<evidence type="ECO:0000313" key="2">
    <source>
        <dbReference type="Proteomes" id="UP000652761"/>
    </source>
</evidence>
<dbReference type="Proteomes" id="UP000652761">
    <property type="component" value="Unassembled WGS sequence"/>
</dbReference>
<name>A0A843VG30_COLES</name>
<sequence>MAASGSSDSVRGYNATSLTVDQLERYSTVKIKLCGNKALDLEDLQKKMGLSLLQSKILVPRSATFSSSTKGDADMMFWAIQKQDINMAQVYTNLSQVVSTQSTCVFTRLRQCVDTASECVDTRPSSQKTSFPQMGQCVDTLPGGVDIVHLKLKNVNFSGHVAVWELGDLT</sequence>
<reference evidence="1" key="1">
    <citation type="submission" date="2017-07" db="EMBL/GenBank/DDBJ databases">
        <title>Taro Niue Genome Assembly and Annotation.</title>
        <authorList>
            <person name="Atibalentja N."/>
            <person name="Keating K."/>
            <person name="Fields C.J."/>
        </authorList>
    </citation>
    <scope>NUCLEOTIDE SEQUENCE</scope>
    <source>
        <strain evidence="1">Niue_2</strain>
        <tissue evidence="1">Leaf</tissue>
    </source>
</reference>
<comment type="caution">
    <text evidence="1">The sequence shown here is derived from an EMBL/GenBank/DDBJ whole genome shotgun (WGS) entry which is preliminary data.</text>
</comment>
<dbReference type="AlphaFoldDB" id="A0A843VG30"/>
<protein>
    <submittedName>
        <fullName evidence="1">Uncharacterized protein</fullName>
    </submittedName>
</protein>
<evidence type="ECO:0000313" key="1">
    <source>
        <dbReference type="EMBL" id="MQL91363.1"/>
    </source>
</evidence>
<dbReference type="EMBL" id="NMUH01001332">
    <property type="protein sequence ID" value="MQL91363.1"/>
    <property type="molecule type" value="Genomic_DNA"/>
</dbReference>